<feature type="chain" id="PRO_5043348397" description="Glutathione hydrolase" evidence="13">
    <location>
        <begin position="17"/>
        <end position="573"/>
    </location>
</feature>
<keyword evidence="13" id="KW-0732">Signal</keyword>
<keyword evidence="8 12" id="KW-0012">Acyltransferase</keyword>
<dbReference type="PRINTS" id="PR01210">
    <property type="entry name" value="GGTRANSPTASE"/>
</dbReference>
<feature type="signal peptide" evidence="13">
    <location>
        <begin position="1"/>
        <end position="16"/>
    </location>
</feature>
<evidence type="ECO:0000256" key="8">
    <source>
        <dbReference type="ARBA" id="ARBA00023315"/>
    </source>
</evidence>
<protein>
    <recommendedName>
        <fullName evidence="12">Glutathione hydrolase</fullName>
        <ecNumber evidence="12">2.3.2.2</ecNumber>
        <ecNumber evidence="12">3.4.19.13</ecNumber>
    </recommendedName>
    <alternativeName>
        <fullName evidence="12">Gamma-glutamyltransferase</fullName>
    </alternativeName>
    <alternativeName>
        <fullName evidence="12">Gamma-glutamyltranspeptidase</fullName>
    </alternativeName>
</protein>
<sequence>MLWALVLFLLVPATSSLHDRQSGPTKFRHQEVVARHGAVATDDGRCSRIGIDVLREGGHAIDGAVAAALCLGVVSPASSGIGGGAFMLIRLASGEVQAFDMRETAPIRASENMYNGNATLKESGALSVAVPGELAGLYKAWKQHGRLPWERLLRPAEKLARRGFKVSRYLRMQMERTQAGILADKGLRNVFTSNGDILQPGEICYNKKLADTLRTISKEGVEAFYKGTIGFNLVRDIQKLGGILTIEDLQRYQVRVREPISTNLLGYKIIGMPPPSSGGASMMLILNILVQYGFPKGISGPLGFHRLIESLKHAFATRMNLGDPDFANVTQVISDMISPKFAEELKKTIYDNRTFDPVHYGGRWNQIIDHGTSHTSIVDSERNAVSMTNTVNAYFGAQILSPSTGIVLNNEMDDFSMPRNDTGNVAPPNFIRAGKRPLSSMAPTIVLKDEKLKGVVGASGGAMIIAGTTEVLLNHFAKEMDPLSSVLAPRVYHQLIPNVVQYENWTTLFGDHFELPGDVRASLQKKGHVMQGVAGGTICQFIVQDLETTKANELKGKLIGVSDPRKGGFPAGY</sequence>
<dbReference type="InterPro" id="IPR043138">
    <property type="entry name" value="GGT_lsub"/>
</dbReference>
<dbReference type="GO" id="GO:0016756">
    <property type="term" value="F:glutathione gamma-glutamylcysteinyltransferase activity"/>
    <property type="evidence" value="ECO:0007669"/>
    <property type="project" value="UniProtKB-ARBA"/>
</dbReference>
<evidence type="ECO:0000256" key="5">
    <source>
        <dbReference type="ARBA" id="ARBA00022679"/>
    </source>
</evidence>
<organism evidence="14 15">
    <name type="scientific">Dovyalis caffra</name>
    <dbReference type="NCBI Taxonomy" id="77055"/>
    <lineage>
        <taxon>Eukaryota</taxon>
        <taxon>Viridiplantae</taxon>
        <taxon>Streptophyta</taxon>
        <taxon>Embryophyta</taxon>
        <taxon>Tracheophyta</taxon>
        <taxon>Spermatophyta</taxon>
        <taxon>Magnoliopsida</taxon>
        <taxon>eudicotyledons</taxon>
        <taxon>Gunneridae</taxon>
        <taxon>Pentapetalae</taxon>
        <taxon>rosids</taxon>
        <taxon>fabids</taxon>
        <taxon>Malpighiales</taxon>
        <taxon>Salicaceae</taxon>
        <taxon>Flacourtieae</taxon>
        <taxon>Dovyalis</taxon>
    </lineage>
</organism>
<comment type="catalytic activity">
    <reaction evidence="2 12">
        <text>glutathione + H2O = L-cysteinylglycine + L-glutamate</text>
        <dbReference type="Rhea" id="RHEA:28807"/>
        <dbReference type="ChEBI" id="CHEBI:15377"/>
        <dbReference type="ChEBI" id="CHEBI:29985"/>
        <dbReference type="ChEBI" id="CHEBI:57925"/>
        <dbReference type="ChEBI" id="CHEBI:61694"/>
        <dbReference type="EC" id="3.4.19.13"/>
    </reaction>
</comment>
<evidence type="ECO:0000256" key="10">
    <source>
        <dbReference type="PIRSR" id="PIRSR600101-1"/>
    </source>
</evidence>
<keyword evidence="15" id="KW-1185">Reference proteome</keyword>
<evidence type="ECO:0000313" key="14">
    <source>
        <dbReference type="EMBL" id="CAK7337877.1"/>
    </source>
</evidence>
<comment type="similarity">
    <text evidence="4">Belongs to the gamma-glutamyltransferase family.</text>
</comment>
<dbReference type="PANTHER" id="PTHR11686">
    <property type="entry name" value="GAMMA GLUTAMYL TRANSPEPTIDASE"/>
    <property type="match status" value="1"/>
</dbReference>
<evidence type="ECO:0000256" key="7">
    <source>
        <dbReference type="ARBA" id="ARBA00023180"/>
    </source>
</evidence>
<dbReference type="GO" id="GO:0103068">
    <property type="term" value="F:leukotriene C4 gamma-glutamyl transferase activity"/>
    <property type="evidence" value="ECO:0007669"/>
    <property type="project" value="UniProtKB-EC"/>
</dbReference>
<dbReference type="EMBL" id="CAWUPB010001108">
    <property type="protein sequence ID" value="CAK7337877.1"/>
    <property type="molecule type" value="Genomic_DNA"/>
</dbReference>
<feature type="binding site" evidence="11">
    <location>
        <begin position="439"/>
        <end position="440"/>
    </location>
    <ligand>
        <name>L-glutamate</name>
        <dbReference type="ChEBI" id="CHEBI:29985"/>
    </ligand>
</feature>
<name>A0AAV1RQP9_9ROSI</name>
<dbReference type="GO" id="GO:0005886">
    <property type="term" value="C:plasma membrane"/>
    <property type="evidence" value="ECO:0007669"/>
    <property type="project" value="TreeGrafter"/>
</dbReference>
<feature type="binding site" evidence="11">
    <location>
        <position position="102"/>
    </location>
    <ligand>
        <name>L-glutamate</name>
        <dbReference type="ChEBI" id="CHEBI:29985"/>
    </ligand>
</feature>
<dbReference type="EC" id="3.4.19.13" evidence="12"/>
<dbReference type="SUPFAM" id="SSF56235">
    <property type="entry name" value="N-terminal nucleophile aminohydrolases (Ntn hydrolases)"/>
    <property type="match status" value="1"/>
</dbReference>
<proteinExistence type="inferred from homology"/>
<evidence type="ECO:0000256" key="1">
    <source>
        <dbReference type="ARBA" id="ARBA00001049"/>
    </source>
</evidence>
<feature type="binding site" evidence="11">
    <location>
        <position position="461"/>
    </location>
    <ligand>
        <name>L-glutamate</name>
        <dbReference type="ChEBI" id="CHEBI:29985"/>
    </ligand>
</feature>
<comment type="catalytic activity">
    <reaction evidence="9 12">
        <text>an N-terminal (5-L-glutamyl)-[peptide] + an alpha-amino acid = 5-L-glutamyl amino acid + an N-terminal L-alpha-aminoacyl-[peptide]</text>
        <dbReference type="Rhea" id="RHEA:23904"/>
        <dbReference type="Rhea" id="RHEA-COMP:9780"/>
        <dbReference type="Rhea" id="RHEA-COMP:9795"/>
        <dbReference type="ChEBI" id="CHEBI:77644"/>
        <dbReference type="ChEBI" id="CHEBI:78597"/>
        <dbReference type="ChEBI" id="CHEBI:78599"/>
        <dbReference type="ChEBI" id="CHEBI:78608"/>
        <dbReference type="EC" id="2.3.2.2"/>
    </reaction>
</comment>
<dbReference type="Gene3D" id="3.60.20.40">
    <property type="match status" value="1"/>
</dbReference>
<dbReference type="InterPro" id="IPR000101">
    <property type="entry name" value="GGT_peptidase"/>
</dbReference>
<dbReference type="Gene3D" id="1.10.246.130">
    <property type="match status" value="1"/>
</dbReference>
<dbReference type="FunFam" id="3.60.20.40:FF:000004">
    <property type="entry name" value="Glutathione hydrolase 1"/>
    <property type="match status" value="1"/>
</dbReference>
<evidence type="ECO:0000256" key="4">
    <source>
        <dbReference type="ARBA" id="ARBA00009381"/>
    </source>
</evidence>
<dbReference type="Proteomes" id="UP001314170">
    <property type="component" value="Unassembled WGS sequence"/>
</dbReference>
<feature type="active site" description="Nucleophile" evidence="10">
    <location>
        <position position="372"/>
    </location>
</feature>
<dbReference type="GO" id="GO:0006751">
    <property type="term" value="P:glutathione catabolic process"/>
    <property type="evidence" value="ECO:0007669"/>
    <property type="project" value="UniProtKB-UniRule"/>
</dbReference>
<comment type="pathway">
    <text evidence="3 12">Sulfur metabolism; glutathione metabolism.</text>
</comment>
<feature type="binding site" evidence="11">
    <location>
        <begin position="390"/>
        <end position="392"/>
    </location>
    <ligand>
        <name>L-glutamate</name>
        <dbReference type="ChEBI" id="CHEBI:29985"/>
    </ligand>
</feature>
<dbReference type="AlphaFoldDB" id="A0AAV1RQP9"/>
<evidence type="ECO:0000256" key="9">
    <source>
        <dbReference type="ARBA" id="ARBA00047417"/>
    </source>
</evidence>
<evidence type="ECO:0000256" key="12">
    <source>
        <dbReference type="RuleBase" id="RU368068"/>
    </source>
</evidence>
<feature type="binding site" evidence="11">
    <location>
        <position position="414"/>
    </location>
    <ligand>
        <name>L-glutamate</name>
        <dbReference type="ChEBI" id="CHEBI:29985"/>
    </ligand>
</feature>
<dbReference type="InterPro" id="IPR029055">
    <property type="entry name" value="Ntn_hydrolases_N"/>
</dbReference>
<accession>A0AAV1RQP9</accession>
<evidence type="ECO:0000313" key="15">
    <source>
        <dbReference type="Proteomes" id="UP001314170"/>
    </source>
</evidence>
<evidence type="ECO:0000256" key="11">
    <source>
        <dbReference type="PIRSR" id="PIRSR600101-2"/>
    </source>
</evidence>
<keyword evidence="7" id="KW-0325">Glycoprotein</keyword>
<evidence type="ECO:0000256" key="2">
    <source>
        <dbReference type="ARBA" id="ARBA00001089"/>
    </source>
</evidence>
<gene>
    <name evidence="14" type="ORF">DCAF_LOCUS12917</name>
</gene>
<reference evidence="14 15" key="1">
    <citation type="submission" date="2024-01" db="EMBL/GenBank/DDBJ databases">
        <authorList>
            <person name="Waweru B."/>
        </authorList>
    </citation>
    <scope>NUCLEOTIDE SEQUENCE [LARGE SCALE GENOMIC DNA]</scope>
</reference>
<dbReference type="EC" id="2.3.2.2" evidence="12"/>
<evidence type="ECO:0000256" key="3">
    <source>
        <dbReference type="ARBA" id="ARBA00005115"/>
    </source>
</evidence>
<dbReference type="PANTHER" id="PTHR11686:SF34">
    <property type="entry name" value="GLUTATHIONE HYDROLASE 1-RELATED"/>
    <property type="match status" value="1"/>
</dbReference>
<comment type="catalytic activity">
    <reaction evidence="1 12">
        <text>an S-substituted glutathione + H2O = an S-substituted L-cysteinylglycine + L-glutamate</text>
        <dbReference type="Rhea" id="RHEA:59468"/>
        <dbReference type="ChEBI" id="CHEBI:15377"/>
        <dbReference type="ChEBI" id="CHEBI:29985"/>
        <dbReference type="ChEBI" id="CHEBI:90779"/>
        <dbReference type="ChEBI" id="CHEBI:143103"/>
        <dbReference type="EC" id="3.4.19.13"/>
    </reaction>
</comment>
<evidence type="ECO:0000256" key="13">
    <source>
        <dbReference type="SAM" id="SignalP"/>
    </source>
</evidence>
<dbReference type="GO" id="GO:0036374">
    <property type="term" value="F:glutathione hydrolase activity"/>
    <property type="evidence" value="ECO:0007669"/>
    <property type="project" value="UniProtKB-UniRule"/>
</dbReference>
<keyword evidence="5 12" id="KW-0808">Transferase</keyword>
<comment type="function">
    <text evidence="12">Cleaves the gamma-glutamyl peptide bond of glutathione and glutathione conjugates.</text>
</comment>
<dbReference type="InterPro" id="IPR043137">
    <property type="entry name" value="GGT_ssub_C"/>
</dbReference>
<keyword evidence="6 12" id="KW-0378">Hydrolase</keyword>
<dbReference type="FunFam" id="1.10.246.130:FF:000001">
    <property type="entry name" value="Gamma-glutamyltransferase 5 isoform 1"/>
    <property type="match status" value="1"/>
</dbReference>
<evidence type="ECO:0000256" key="6">
    <source>
        <dbReference type="ARBA" id="ARBA00022801"/>
    </source>
</evidence>
<dbReference type="Pfam" id="PF01019">
    <property type="entry name" value="G_glu_transpept"/>
    <property type="match status" value="1"/>
</dbReference>
<comment type="caution">
    <text evidence="14">The sequence shown here is derived from an EMBL/GenBank/DDBJ whole genome shotgun (WGS) entry which is preliminary data.</text>
</comment>
<dbReference type="NCBIfam" id="TIGR00066">
    <property type="entry name" value="g_glut_trans"/>
    <property type="match status" value="1"/>
</dbReference>